<dbReference type="Proteomes" id="UP000424527">
    <property type="component" value="Unassembled WGS sequence"/>
</dbReference>
<feature type="compositionally biased region" description="Low complexity" evidence="1">
    <location>
        <begin position="179"/>
        <end position="200"/>
    </location>
</feature>
<evidence type="ECO:0000256" key="1">
    <source>
        <dbReference type="SAM" id="MobiDB-lite"/>
    </source>
</evidence>
<sequence>MRVGEEKAERCGEALIDLSEAITTSSEQKIGPRTSDGLICERDYVTPRQTFTCQRPRPESEGGTTSRVRKVTAAMATSNDDIKIQPATAQRHLQSPAELHDRAKRRLQISDGPLDRSGISSTVDVTYRTAVTVMSFDSDRQYNTVDFAEYTLKSECWSAPQTDHREFNTPQPDGTGSVSSHFPSTYTTTTSGMTASEQNM</sequence>
<dbReference type="AlphaFoldDB" id="A0A6G0I4Y7"/>
<name>A0A6G0I4Y7_LARCR</name>
<keyword evidence="3" id="KW-1185">Reference proteome</keyword>
<protein>
    <submittedName>
        <fullName evidence="2">Uncharacterized protein</fullName>
    </submittedName>
</protein>
<organism evidence="2 3">
    <name type="scientific">Larimichthys crocea</name>
    <name type="common">Large yellow croaker</name>
    <name type="synonym">Pseudosciaena crocea</name>
    <dbReference type="NCBI Taxonomy" id="215358"/>
    <lineage>
        <taxon>Eukaryota</taxon>
        <taxon>Metazoa</taxon>
        <taxon>Chordata</taxon>
        <taxon>Craniata</taxon>
        <taxon>Vertebrata</taxon>
        <taxon>Euteleostomi</taxon>
        <taxon>Actinopterygii</taxon>
        <taxon>Neopterygii</taxon>
        <taxon>Teleostei</taxon>
        <taxon>Neoteleostei</taxon>
        <taxon>Acanthomorphata</taxon>
        <taxon>Eupercaria</taxon>
        <taxon>Sciaenidae</taxon>
        <taxon>Larimichthys</taxon>
    </lineage>
</organism>
<gene>
    <name evidence="2" type="ORF">D5F01_LYC16107</name>
</gene>
<evidence type="ECO:0000313" key="3">
    <source>
        <dbReference type="Proteomes" id="UP000424527"/>
    </source>
</evidence>
<feature type="compositionally biased region" description="Polar residues" evidence="1">
    <location>
        <begin position="168"/>
        <end position="178"/>
    </location>
</feature>
<feature type="region of interest" description="Disordered" evidence="1">
    <location>
        <begin position="162"/>
        <end position="200"/>
    </location>
</feature>
<evidence type="ECO:0000313" key="2">
    <source>
        <dbReference type="EMBL" id="KAE8286417.1"/>
    </source>
</evidence>
<reference evidence="2 3" key="1">
    <citation type="submission" date="2019-07" db="EMBL/GenBank/DDBJ databases">
        <title>Chromosome genome assembly for large yellow croaker.</title>
        <authorList>
            <person name="Xiao S."/>
        </authorList>
    </citation>
    <scope>NUCLEOTIDE SEQUENCE [LARGE SCALE GENOMIC DNA]</scope>
    <source>
        <strain evidence="2">JMULYC20181020</strain>
        <tissue evidence="2">Muscle</tissue>
    </source>
</reference>
<proteinExistence type="predicted"/>
<accession>A0A6G0I4Y7</accession>
<comment type="caution">
    <text evidence="2">The sequence shown here is derived from an EMBL/GenBank/DDBJ whole genome shotgun (WGS) entry which is preliminary data.</text>
</comment>
<dbReference type="EMBL" id="REGW02000015">
    <property type="protein sequence ID" value="KAE8286417.1"/>
    <property type="molecule type" value="Genomic_DNA"/>
</dbReference>